<organism evidence="8 9">
    <name type="scientific">Azospirillum thermophilum</name>
    <dbReference type="NCBI Taxonomy" id="2202148"/>
    <lineage>
        <taxon>Bacteria</taxon>
        <taxon>Pseudomonadati</taxon>
        <taxon>Pseudomonadota</taxon>
        <taxon>Alphaproteobacteria</taxon>
        <taxon>Rhodospirillales</taxon>
        <taxon>Azospirillaceae</taxon>
        <taxon>Azospirillum</taxon>
    </lineage>
</organism>
<evidence type="ECO:0000259" key="6">
    <source>
        <dbReference type="PROSITE" id="PS50111"/>
    </source>
</evidence>
<dbReference type="Pfam" id="PF00015">
    <property type="entry name" value="MCPsignal"/>
    <property type="match status" value="1"/>
</dbReference>
<evidence type="ECO:0000256" key="2">
    <source>
        <dbReference type="ARBA" id="ARBA00022519"/>
    </source>
</evidence>
<dbReference type="Pfam" id="PF11563">
    <property type="entry name" value="Protoglobin"/>
    <property type="match status" value="1"/>
</dbReference>
<sequence length="685" mass="73929">MISIFRRHKGAVVRKRADDMDTGNHRAASGKQFAYIGIDESSGDVLRRVKPVLMEVLPGLLGQFYERTMAVPELAARFPNAETRQRAKDAQARHWSMLFDGRFDERYLDSARRIGLAHHRIDLTPQWYMSGYAFILGELLAAVAAAQPGLLNTAVRRRELGDTLRAVSRAVLLDMDLAMSAYWDSLTHETVAAVDGMIERIDTQVIETVESVTVLTDDLVSSAQTMSGVTATVGESTASASGAAGEALSSAETVAAAAEELHASIAEIADRVSQTARIAHDAVGQMSGARAVLDRLDSAAAEIGRVVEIIGSIAAQTNLLALNATIEAARAGEAGKGFAVVAGEVKNLANQSARSAEDITGRVGAIQEVTRETLKMIDAVSQAISRMEAGAADISAAVEEQTAATSEIARNIGITAERAKDVHRIMERVEDSVRRADQVAHTVNESADRMDESMSGMRKLLVKAVRTSSKLADRRKENRRAAMVEAQLHRDGKVEQVLLYDLSEYGAMAASSAPCTQGARMTLAIPAAGVRLEVQAVACKEGFHHLNFIGDGLPTATVEQLCSTSVEKLIEMTKNDHRAFVAKVADAVAGKISLLPADLSTHHTCRLGRWYDSVTDETMVALASFRELFPIHRQVHAKGRDTLALLAEGRHDEAQQRMGELQELSRQVVAGLDRLGAELKRSRAA</sequence>
<dbReference type="InterPro" id="IPR009050">
    <property type="entry name" value="Globin-like_sf"/>
</dbReference>
<dbReference type="Gene3D" id="1.10.490.10">
    <property type="entry name" value="Globins"/>
    <property type="match status" value="1"/>
</dbReference>
<dbReference type="GO" id="GO:0005886">
    <property type="term" value="C:plasma membrane"/>
    <property type="evidence" value="ECO:0007669"/>
    <property type="project" value="UniProtKB-SubCell"/>
</dbReference>
<dbReference type="Gene3D" id="1.20.120.30">
    <property type="entry name" value="Aspartate receptor, ligand-binding domain"/>
    <property type="match status" value="1"/>
</dbReference>
<dbReference type="Pfam" id="PF13682">
    <property type="entry name" value="CZB"/>
    <property type="match status" value="1"/>
</dbReference>
<dbReference type="SUPFAM" id="SSF141371">
    <property type="entry name" value="PilZ domain-like"/>
    <property type="match status" value="1"/>
</dbReference>
<evidence type="ECO:0000256" key="3">
    <source>
        <dbReference type="ARBA" id="ARBA00023224"/>
    </source>
</evidence>
<dbReference type="GO" id="GO:0007165">
    <property type="term" value="P:signal transduction"/>
    <property type="evidence" value="ECO:0007669"/>
    <property type="project" value="UniProtKB-KW"/>
</dbReference>
<evidence type="ECO:0000256" key="5">
    <source>
        <dbReference type="PROSITE-ProRule" id="PRU00284"/>
    </source>
</evidence>
<dbReference type="AlphaFoldDB" id="A0A2S2CVF2"/>
<dbReference type="InterPro" id="IPR039379">
    <property type="entry name" value="Protoglobin_sensor_dom"/>
</dbReference>
<dbReference type="PROSITE" id="PS50192">
    <property type="entry name" value="T_SNARE"/>
    <property type="match status" value="1"/>
</dbReference>
<dbReference type="CDD" id="cd01068">
    <property type="entry name" value="globin_sensor"/>
    <property type="match status" value="1"/>
</dbReference>
<dbReference type="KEGG" id="azz:DEW08_20750"/>
<name>A0A2S2CVF2_9PROT</name>
<dbReference type="Gene3D" id="1.10.287.950">
    <property type="entry name" value="Methyl-accepting chemotaxis protein"/>
    <property type="match status" value="1"/>
</dbReference>
<dbReference type="InterPro" id="IPR000727">
    <property type="entry name" value="T_SNARE_dom"/>
</dbReference>
<dbReference type="RefSeq" id="WP_109330830.1">
    <property type="nucleotide sequence ID" value="NZ_CP029354.1"/>
</dbReference>
<comment type="similarity">
    <text evidence="4">Belongs to the methyl-accepting chemotaxis (MCP) protein family.</text>
</comment>
<proteinExistence type="inferred from homology"/>
<dbReference type="GO" id="GO:0020037">
    <property type="term" value="F:heme binding"/>
    <property type="evidence" value="ECO:0007669"/>
    <property type="project" value="InterPro"/>
</dbReference>
<dbReference type="InterPro" id="IPR025991">
    <property type="entry name" value="Chemoreceptor_zinc-bind_dom"/>
</dbReference>
<comment type="subcellular location">
    <subcellularLocation>
        <location evidence="1">Cell inner membrane</location>
        <topology evidence="1">Multi-pass membrane protein</topology>
    </subcellularLocation>
</comment>
<dbReference type="GO" id="GO:0019825">
    <property type="term" value="F:oxygen binding"/>
    <property type="evidence" value="ECO:0007669"/>
    <property type="project" value="InterPro"/>
</dbReference>
<dbReference type="EMBL" id="CP029354">
    <property type="protein sequence ID" value="AWK88493.1"/>
    <property type="molecule type" value="Genomic_DNA"/>
</dbReference>
<keyword evidence="9" id="KW-1185">Reference proteome</keyword>
<dbReference type="InterPro" id="IPR044398">
    <property type="entry name" value="Globin-sensor_dom"/>
</dbReference>
<evidence type="ECO:0000256" key="4">
    <source>
        <dbReference type="ARBA" id="ARBA00029447"/>
    </source>
</evidence>
<evidence type="ECO:0000256" key="1">
    <source>
        <dbReference type="ARBA" id="ARBA00004429"/>
    </source>
</evidence>
<dbReference type="GO" id="GO:0006935">
    <property type="term" value="P:chemotaxis"/>
    <property type="evidence" value="ECO:0007669"/>
    <property type="project" value="InterPro"/>
</dbReference>
<dbReference type="PROSITE" id="PS50111">
    <property type="entry name" value="CHEMOTAXIS_TRANSDUC_2"/>
    <property type="match status" value="1"/>
</dbReference>
<keyword evidence="2" id="KW-0472">Membrane</keyword>
<feature type="domain" description="Methyl-accepting transducer" evidence="6">
    <location>
        <begin position="222"/>
        <end position="440"/>
    </location>
</feature>
<evidence type="ECO:0000313" key="8">
    <source>
        <dbReference type="EMBL" id="AWK88493.1"/>
    </source>
</evidence>
<feature type="domain" description="T-SNARE coiled-coil homology" evidence="7">
    <location>
        <begin position="367"/>
        <end position="429"/>
    </location>
</feature>
<evidence type="ECO:0000313" key="9">
    <source>
        <dbReference type="Proteomes" id="UP000245629"/>
    </source>
</evidence>
<dbReference type="PANTHER" id="PTHR32089">
    <property type="entry name" value="METHYL-ACCEPTING CHEMOTAXIS PROTEIN MCPB"/>
    <property type="match status" value="1"/>
</dbReference>
<dbReference type="SUPFAM" id="SSF58104">
    <property type="entry name" value="Methyl-accepting chemotaxis protein (MCP) signaling domain"/>
    <property type="match status" value="1"/>
</dbReference>
<keyword evidence="3 5" id="KW-0807">Transducer</keyword>
<dbReference type="SUPFAM" id="SSF46458">
    <property type="entry name" value="Globin-like"/>
    <property type="match status" value="1"/>
</dbReference>
<dbReference type="OrthoDB" id="266313at2"/>
<keyword evidence="2" id="KW-0997">Cell inner membrane</keyword>
<keyword evidence="2" id="KW-1003">Cell membrane</keyword>
<protein>
    <submittedName>
        <fullName evidence="8">Methyl-accepting chemotaxis protein</fullName>
    </submittedName>
</protein>
<reference evidence="9" key="1">
    <citation type="submission" date="2018-05" db="EMBL/GenBank/DDBJ databases">
        <title>Azospirillum thermophila sp. nov., a novel isolated from hot spring.</title>
        <authorList>
            <person name="Zhao Z."/>
        </authorList>
    </citation>
    <scope>NUCLEOTIDE SEQUENCE [LARGE SCALE GENOMIC DNA]</scope>
    <source>
        <strain evidence="9">CFH 70021</strain>
    </source>
</reference>
<accession>A0A2S2CVF2</accession>
<evidence type="ECO:0000259" key="7">
    <source>
        <dbReference type="PROSITE" id="PS50192"/>
    </source>
</evidence>
<dbReference type="GO" id="GO:0004888">
    <property type="term" value="F:transmembrane signaling receptor activity"/>
    <property type="evidence" value="ECO:0007669"/>
    <property type="project" value="InterPro"/>
</dbReference>
<dbReference type="SMART" id="SM00283">
    <property type="entry name" value="MA"/>
    <property type="match status" value="1"/>
</dbReference>
<dbReference type="InterPro" id="IPR004089">
    <property type="entry name" value="MCPsignal_dom"/>
</dbReference>
<dbReference type="InterPro" id="IPR004090">
    <property type="entry name" value="Chemotax_Me-accpt_rcpt"/>
</dbReference>
<dbReference type="PANTHER" id="PTHR32089:SF112">
    <property type="entry name" value="LYSOZYME-LIKE PROTEIN-RELATED"/>
    <property type="match status" value="1"/>
</dbReference>
<gene>
    <name evidence="8" type="ORF">DEW08_20750</name>
</gene>
<dbReference type="InterPro" id="IPR012292">
    <property type="entry name" value="Globin/Proto"/>
</dbReference>
<dbReference type="PRINTS" id="PR00260">
    <property type="entry name" value="CHEMTRNSDUCR"/>
</dbReference>
<dbReference type="Proteomes" id="UP000245629">
    <property type="component" value="Chromosome 3"/>
</dbReference>